<evidence type="ECO:0000313" key="3">
    <source>
        <dbReference type="Proteomes" id="UP001221898"/>
    </source>
</evidence>
<dbReference type="EMBL" id="JAINUG010000300">
    <property type="protein sequence ID" value="KAJ8379135.1"/>
    <property type="molecule type" value="Genomic_DNA"/>
</dbReference>
<accession>A0AAD7RFJ6</accession>
<dbReference type="Proteomes" id="UP001221898">
    <property type="component" value="Unassembled WGS sequence"/>
</dbReference>
<gene>
    <name evidence="2" type="ORF">AAFF_G00230470</name>
</gene>
<organism evidence="2 3">
    <name type="scientific">Aldrovandia affinis</name>
    <dbReference type="NCBI Taxonomy" id="143900"/>
    <lineage>
        <taxon>Eukaryota</taxon>
        <taxon>Metazoa</taxon>
        <taxon>Chordata</taxon>
        <taxon>Craniata</taxon>
        <taxon>Vertebrata</taxon>
        <taxon>Euteleostomi</taxon>
        <taxon>Actinopterygii</taxon>
        <taxon>Neopterygii</taxon>
        <taxon>Teleostei</taxon>
        <taxon>Notacanthiformes</taxon>
        <taxon>Halosauridae</taxon>
        <taxon>Aldrovandia</taxon>
    </lineage>
</organism>
<evidence type="ECO:0000313" key="2">
    <source>
        <dbReference type="EMBL" id="KAJ8379135.1"/>
    </source>
</evidence>
<keyword evidence="3" id="KW-1185">Reference proteome</keyword>
<proteinExistence type="predicted"/>
<evidence type="ECO:0000256" key="1">
    <source>
        <dbReference type="SAM" id="MobiDB-lite"/>
    </source>
</evidence>
<name>A0AAD7RFJ6_9TELE</name>
<reference evidence="2" key="1">
    <citation type="journal article" date="2023" name="Science">
        <title>Genome structures resolve the early diversification of teleost fishes.</title>
        <authorList>
            <person name="Parey E."/>
            <person name="Louis A."/>
            <person name="Montfort J."/>
            <person name="Bouchez O."/>
            <person name="Roques C."/>
            <person name="Iampietro C."/>
            <person name="Lluch J."/>
            <person name="Castinel A."/>
            <person name="Donnadieu C."/>
            <person name="Desvignes T."/>
            <person name="Floi Bucao C."/>
            <person name="Jouanno E."/>
            <person name="Wen M."/>
            <person name="Mejri S."/>
            <person name="Dirks R."/>
            <person name="Jansen H."/>
            <person name="Henkel C."/>
            <person name="Chen W.J."/>
            <person name="Zahm M."/>
            <person name="Cabau C."/>
            <person name="Klopp C."/>
            <person name="Thompson A.W."/>
            <person name="Robinson-Rechavi M."/>
            <person name="Braasch I."/>
            <person name="Lecointre G."/>
            <person name="Bobe J."/>
            <person name="Postlethwait J.H."/>
            <person name="Berthelot C."/>
            <person name="Roest Crollius H."/>
            <person name="Guiguen Y."/>
        </authorList>
    </citation>
    <scope>NUCLEOTIDE SEQUENCE</scope>
    <source>
        <strain evidence="2">NC1722</strain>
    </source>
</reference>
<feature type="region of interest" description="Disordered" evidence="1">
    <location>
        <begin position="66"/>
        <end position="92"/>
    </location>
</feature>
<dbReference type="AlphaFoldDB" id="A0AAD7RFJ6"/>
<protein>
    <submittedName>
        <fullName evidence="2">Uncharacterized protein</fullName>
    </submittedName>
</protein>
<sequence>MASELLVTVQWLVPHAPYRHPGNSTAARHKGCWDIVRLEQAERGCTLGNGTDVLLFLFEVSQECSDSPDGWRPQERLSPFPQVSHARSAPRILETATRRLKEDKRSRQAGSPSAGVGCHLRVLREASCRRSSGVN</sequence>
<comment type="caution">
    <text evidence="2">The sequence shown here is derived from an EMBL/GenBank/DDBJ whole genome shotgun (WGS) entry which is preliminary data.</text>
</comment>